<feature type="transmembrane region" description="Helical" evidence="1">
    <location>
        <begin position="16"/>
        <end position="35"/>
    </location>
</feature>
<accession>A0A816X8C6</accession>
<keyword evidence="1" id="KW-0472">Membrane</keyword>
<protein>
    <submittedName>
        <fullName evidence="2">(rape) hypothetical protein</fullName>
    </submittedName>
</protein>
<reference evidence="2" key="1">
    <citation type="submission" date="2021-01" db="EMBL/GenBank/DDBJ databases">
        <authorList>
            <consortium name="Genoscope - CEA"/>
            <person name="William W."/>
        </authorList>
    </citation>
    <scope>NUCLEOTIDE SEQUENCE</scope>
</reference>
<evidence type="ECO:0000256" key="1">
    <source>
        <dbReference type="SAM" id="Phobius"/>
    </source>
</evidence>
<keyword evidence="1" id="KW-0812">Transmembrane</keyword>
<evidence type="ECO:0000313" key="2">
    <source>
        <dbReference type="EMBL" id="CAF2143820.1"/>
    </source>
</evidence>
<gene>
    <name evidence="2" type="ORF">DARMORV10_A02P36430.1</name>
</gene>
<dbReference type="Proteomes" id="UP001295469">
    <property type="component" value="Chromosome A02"/>
</dbReference>
<name>A0A816X8C6_BRANA</name>
<dbReference type="AlphaFoldDB" id="A0A816X8C6"/>
<dbReference type="EMBL" id="HG994356">
    <property type="protein sequence ID" value="CAF2143820.1"/>
    <property type="molecule type" value="Genomic_DNA"/>
</dbReference>
<keyword evidence="1" id="KW-1133">Transmembrane helix</keyword>
<sequence>MVSDGIIVAYPKWCVGAYHLIGALCLCFAVSLSLGC</sequence>
<organism evidence="2">
    <name type="scientific">Brassica napus</name>
    <name type="common">Rape</name>
    <dbReference type="NCBI Taxonomy" id="3708"/>
    <lineage>
        <taxon>Eukaryota</taxon>
        <taxon>Viridiplantae</taxon>
        <taxon>Streptophyta</taxon>
        <taxon>Embryophyta</taxon>
        <taxon>Tracheophyta</taxon>
        <taxon>Spermatophyta</taxon>
        <taxon>Magnoliopsida</taxon>
        <taxon>eudicotyledons</taxon>
        <taxon>Gunneridae</taxon>
        <taxon>Pentapetalae</taxon>
        <taxon>rosids</taxon>
        <taxon>malvids</taxon>
        <taxon>Brassicales</taxon>
        <taxon>Brassicaceae</taxon>
        <taxon>Brassiceae</taxon>
        <taxon>Brassica</taxon>
    </lineage>
</organism>
<proteinExistence type="predicted"/>